<sequence length="59" mass="6658">MNNDGSISRSDGKPLRFSCNIEIVNCLSVPDSRFEAMFSYEMFSTDLALKYSNANKTLE</sequence>
<dbReference type="AlphaFoldDB" id="A0A8J2KTS5"/>
<gene>
    <name evidence="1" type="ORF">AFUS01_LOCUS20651</name>
</gene>
<accession>A0A8J2KTS5</accession>
<organism evidence="1 2">
    <name type="scientific">Allacma fusca</name>
    <dbReference type="NCBI Taxonomy" id="39272"/>
    <lineage>
        <taxon>Eukaryota</taxon>
        <taxon>Metazoa</taxon>
        <taxon>Ecdysozoa</taxon>
        <taxon>Arthropoda</taxon>
        <taxon>Hexapoda</taxon>
        <taxon>Collembola</taxon>
        <taxon>Symphypleona</taxon>
        <taxon>Sminthuridae</taxon>
        <taxon>Allacma</taxon>
    </lineage>
</organism>
<feature type="non-terminal residue" evidence="1">
    <location>
        <position position="1"/>
    </location>
</feature>
<evidence type="ECO:0000313" key="1">
    <source>
        <dbReference type="EMBL" id="CAG7732115.1"/>
    </source>
</evidence>
<comment type="caution">
    <text evidence="1">The sequence shown here is derived from an EMBL/GenBank/DDBJ whole genome shotgun (WGS) entry which is preliminary data.</text>
</comment>
<protein>
    <submittedName>
        <fullName evidence="1">Uncharacterized protein</fullName>
    </submittedName>
</protein>
<keyword evidence="2" id="KW-1185">Reference proteome</keyword>
<dbReference type="EMBL" id="CAJVCH010225144">
    <property type="protein sequence ID" value="CAG7732115.1"/>
    <property type="molecule type" value="Genomic_DNA"/>
</dbReference>
<reference evidence="1" key="1">
    <citation type="submission" date="2021-06" db="EMBL/GenBank/DDBJ databases">
        <authorList>
            <person name="Hodson N. C."/>
            <person name="Mongue J. A."/>
            <person name="Jaron S. K."/>
        </authorList>
    </citation>
    <scope>NUCLEOTIDE SEQUENCE</scope>
</reference>
<dbReference type="Proteomes" id="UP000708208">
    <property type="component" value="Unassembled WGS sequence"/>
</dbReference>
<proteinExistence type="predicted"/>
<evidence type="ECO:0000313" key="2">
    <source>
        <dbReference type="Proteomes" id="UP000708208"/>
    </source>
</evidence>
<name>A0A8J2KTS5_9HEXA</name>